<evidence type="ECO:0000256" key="2">
    <source>
        <dbReference type="ARBA" id="ARBA00022761"/>
    </source>
</evidence>
<keyword evidence="3" id="KW-0708">Seed storage protein</keyword>
<dbReference type="PANTHER" id="PTHR35496:SF4">
    <property type="entry name" value="2S SULFUR-RICH SEED STORAGE PROTEIN 2-LIKE"/>
    <property type="match status" value="1"/>
</dbReference>
<dbReference type="InterPro" id="IPR036312">
    <property type="entry name" value="Bifun_inhib/LTP/seed_sf"/>
</dbReference>
<name>A0A830BV38_9LAMI</name>
<dbReference type="Gene3D" id="1.10.110.10">
    <property type="entry name" value="Plant lipid-transfer and hydrophobic proteins"/>
    <property type="match status" value="1"/>
</dbReference>
<dbReference type="InterPro" id="IPR000617">
    <property type="entry name" value="Napin/2SS/CON"/>
</dbReference>
<proteinExistence type="inferred from homology"/>
<dbReference type="OrthoDB" id="913620at2759"/>
<feature type="chain" id="PRO_5032594076" evidence="4">
    <location>
        <begin position="21"/>
        <end position="146"/>
    </location>
</feature>
<evidence type="ECO:0000256" key="3">
    <source>
        <dbReference type="ARBA" id="ARBA00023129"/>
    </source>
</evidence>
<accession>A0A830BV38</accession>
<dbReference type="GO" id="GO:0045735">
    <property type="term" value="F:nutrient reservoir activity"/>
    <property type="evidence" value="ECO:0007669"/>
    <property type="project" value="UniProtKB-KW"/>
</dbReference>
<dbReference type="AlphaFoldDB" id="A0A830BV38"/>
<comment type="similarity">
    <text evidence="1">Belongs to the 2S seed storage albumins family.</text>
</comment>
<sequence>MAKLSAFAAVFAALIALSAAATYTTTTVVTEINPQRQSCETEIQGMPMTHCKKYLATLSRPYEPSFLRSAVANPARYAEEHLEECCDEECCDEMRSISSSCRGDAARHMIKEMKEMWGQEEMQKMMVEKARAIPQKCNLRRYPTMV</sequence>
<organism evidence="5 6">
    <name type="scientific">Phtheirospermum japonicum</name>
    <dbReference type="NCBI Taxonomy" id="374723"/>
    <lineage>
        <taxon>Eukaryota</taxon>
        <taxon>Viridiplantae</taxon>
        <taxon>Streptophyta</taxon>
        <taxon>Embryophyta</taxon>
        <taxon>Tracheophyta</taxon>
        <taxon>Spermatophyta</taxon>
        <taxon>Magnoliopsida</taxon>
        <taxon>eudicotyledons</taxon>
        <taxon>Gunneridae</taxon>
        <taxon>Pentapetalae</taxon>
        <taxon>asterids</taxon>
        <taxon>lamiids</taxon>
        <taxon>Lamiales</taxon>
        <taxon>Orobanchaceae</taxon>
        <taxon>Orobanchaceae incertae sedis</taxon>
        <taxon>Phtheirospermum</taxon>
    </lineage>
</organism>
<feature type="signal peptide" evidence="4">
    <location>
        <begin position="1"/>
        <end position="20"/>
    </location>
</feature>
<dbReference type="Proteomes" id="UP000653305">
    <property type="component" value="Unassembled WGS sequence"/>
</dbReference>
<reference evidence="5" key="1">
    <citation type="submission" date="2020-07" db="EMBL/GenBank/DDBJ databases">
        <title>Ethylene signaling mediates host invasion by parasitic plants.</title>
        <authorList>
            <person name="Yoshida S."/>
        </authorList>
    </citation>
    <scope>NUCLEOTIDE SEQUENCE</scope>
    <source>
        <strain evidence="5">Okayama</strain>
    </source>
</reference>
<gene>
    <name evidence="5" type="ORF">PHJA_000969100</name>
</gene>
<dbReference type="PANTHER" id="PTHR35496">
    <property type="entry name" value="2S SEED STORAGE PROTEIN 1-RELATED"/>
    <property type="match status" value="1"/>
</dbReference>
<dbReference type="SUPFAM" id="SSF47699">
    <property type="entry name" value="Bifunctional inhibitor/lipid-transfer protein/seed storage 2S albumin"/>
    <property type="match status" value="1"/>
</dbReference>
<comment type="caution">
    <text evidence="5">The sequence shown here is derived from an EMBL/GenBank/DDBJ whole genome shotgun (WGS) entry which is preliminary data.</text>
</comment>
<keyword evidence="4" id="KW-0732">Signal</keyword>
<dbReference type="EMBL" id="BMAC01000166">
    <property type="protein sequence ID" value="GFP88254.1"/>
    <property type="molecule type" value="Genomic_DNA"/>
</dbReference>
<protein>
    <submittedName>
        <fullName evidence="5">2s seed storage protein 1</fullName>
    </submittedName>
</protein>
<keyword evidence="6" id="KW-1185">Reference proteome</keyword>
<evidence type="ECO:0000256" key="1">
    <source>
        <dbReference type="ARBA" id="ARBA00008262"/>
    </source>
</evidence>
<evidence type="ECO:0000313" key="6">
    <source>
        <dbReference type="Proteomes" id="UP000653305"/>
    </source>
</evidence>
<evidence type="ECO:0000313" key="5">
    <source>
        <dbReference type="EMBL" id="GFP88254.1"/>
    </source>
</evidence>
<evidence type="ECO:0000256" key="4">
    <source>
        <dbReference type="SAM" id="SignalP"/>
    </source>
</evidence>
<keyword evidence="2" id="KW-0758">Storage protein</keyword>